<evidence type="ECO:0000313" key="2">
    <source>
        <dbReference type="EMBL" id="GEU84888.1"/>
    </source>
</evidence>
<organism evidence="2">
    <name type="scientific">Tanacetum cinerariifolium</name>
    <name type="common">Dalmatian daisy</name>
    <name type="synonym">Chrysanthemum cinerariifolium</name>
    <dbReference type="NCBI Taxonomy" id="118510"/>
    <lineage>
        <taxon>Eukaryota</taxon>
        <taxon>Viridiplantae</taxon>
        <taxon>Streptophyta</taxon>
        <taxon>Embryophyta</taxon>
        <taxon>Tracheophyta</taxon>
        <taxon>Spermatophyta</taxon>
        <taxon>Magnoliopsida</taxon>
        <taxon>eudicotyledons</taxon>
        <taxon>Gunneridae</taxon>
        <taxon>Pentapetalae</taxon>
        <taxon>asterids</taxon>
        <taxon>campanulids</taxon>
        <taxon>Asterales</taxon>
        <taxon>Asteraceae</taxon>
        <taxon>Asteroideae</taxon>
        <taxon>Anthemideae</taxon>
        <taxon>Anthemidinae</taxon>
        <taxon>Tanacetum</taxon>
    </lineage>
</organism>
<name>A0A6L2NF56_TANCI</name>
<comment type="caution">
    <text evidence="2">The sequence shown here is derived from an EMBL/GenBank/DDBJ whole genome shotgun (WGS) entry which is preliminary data.</text>
</comment>
<dbReference type="EMBL" id="BKCJ010008990">
    <property type="protein sequence ID" value="GEU84888.1"/>
    <property type="molecule type" value="Genomic_DNA"/>
</dbReference>
<evidence type="ECO:0000256" key="1">
    <source>
        <dbReference type="SAM" id="MobiDB-lite"/>
    </source>
</evidence>
<feature type="region of interest" description="Disordered" evidence="1">
    <location>
        <begin position="30"/>
        <end position="85"/>
    </location>
</feature>
<proteinExistence type="predicted"/>
<sequence>MITTPSHAYTTLQRLATMGDANPIRTLRDYSKPSHEGYRNTIKLPEGNNVVPLRSDTIRGSDPEMPVKEAEKENEAENGAKNEPIKKAEREEAMEAPNSQPVGGLKHMTALVDQGSDINIMPLSTYMKLTKERPAEMDIRLSLASHSYIYPLGIAYDVLVDVVGNTILDEAKVVIKFDKGTITLRSGKSKISVYRIPESLSNIEKGIKNDIEPVAPTMTMNRLVLEWEERIKLHQEKEMEFDQWRSKKFKNKHPTLIKVKGEMNEGEFMSRFEKEILLGDGSESGGLYMFHVDWEIIMDQLSDTAEERPFDCSHTASSMDKDIFFEDNVLVFQNTQVPTYDSSNRTKLDKPDVVNTRKSSKVSKFLDKLNDYVLDDKVKYALIKHMHSPLQSHFEDALRVLRYLKSAPGAVSWTSKKQATLLRSSGEADIDLWTQQHVSSAIQIASNLVMHEKTKHFDIDVHLIREKLASGLIKTVIVDSEDQTDDILTKGLRSFQHNALCSKLTLKNLSSL</sequence>
<accession>A0A6L2NF56</accession>
<dbReference type="AlphaFoldDB" id="A0A6L2NF56"/>
<dbReference type="PANTHER" id="PTHR11439:SF511">
    <property type="match status" value="1"/>
</dbReference>
<dbReference type="PANTHER" id="PTHR11439">
    <property type="entry name" value="GAG-POL-RELATED RETROTRANSPOSON"/>
    <property type="match status" value="1"/>
</dbReference>
<dbReference type="CDD" id="cd09272">
    <property type="entry name" value="RNase_HI_RT_Ty1"/>
    <property type="match status" value="1"/>
</dbReference>
<protein>
    <submittedName>
        <fullName evidence="2">Uncharacterized protein</fullName>
    </submittedName>
</protein>
<gene>
    <name evidence="2" type="ORF">Tci_056866</name>
</gene>
<feature type="compositionally biased region" description="Basic and acidic residues" evidence="1">
    <location>
        <begin position="56"/>
        <end position="85"/>
    </location>
</feature>
<reference evidence="2" key="1">
    <citation type="journal article" date="2019" name="Sci. Rep.">
        <title>Draft genome of Tanacetum cinerariifolium, the natural source of mosquito coil.</title>
        <authorList>
            <person name="Yamashiro T."/>
            <person name="Shiraishi A."/>
            <person name="Satake H."/>
            <person name="Nakayama K."/>
        </authorList>
    </citation>
    <scope>NUCLEOTIDE SEQUENCE</scope>
</reference>